<evidence type="ECO:0000313" key="1">
    <source>
        <dbReference type="EMBL" id="GGQ35922.1"/>
    </source>
</evidence>
<dbReference type="SUPFAM" id="SSF55729">
    <property type="entry name" value="Acyl-CoA N-acyltransferases (Nat)"/>
    <property type="match status" value="1"/>
</dbReference>
<protein>
    <recommendedName>
        <fullName evidence="3">N-acetyltransferase</fullName>
    </recommendedName>
</protein>
<dbReference type="EMBL" id="BMQX01000056">
    <property type="protein sequence ID" value="GGQ35922.1"/>
    <property type="molecule type" value="Genomic_DNA"/>
</dbReference>
<dbReference type="RefSeq" id="WP_160052959.1">
    <property type="nucleotide sequence ID" value="NZ_BMQX01000056.1"/>
</dbReference>
<evidence type="ECO:0008006" key="3">
    <source>
        <dbReference type="Google" id="ProtNLM"/>
    </source>
</evidence>
<name>A0ABQ2RMM3_9GAMM</name>
<dbReference type="Gene3D" id="3.40.630.30">
    <property type="match status" value="1"/>
</dbReference>
<reference evidence="2" key="1">
    <citation type="journal article" date="2019" name="Int. J. Syst. Evol. Microbiol.">
        <title>The Global Catalogue of Microorganisms (GCM) 10K type strain sequencing project: providing services to taxonomists for standard genome sequencing and annotation.</title>
        <authorList>
            <consortium name="The Broad Institute Genomics Platform"/>
            <consortium name="The Broad Institute Genome Sequencing Center for Infectious Disease"/>
            <person name="Wu L."/>
            <person name="Ma J."/>
        </authorList>
    </citation>
    <scope>NUCLEOTIDE SEQUENCE [LARGE SCALE GENOMIC DNA]</scope>
    <source>
        <strain evidence="2">JCM 32306</strain>
    </source>
</reference>
<sequence length="392" mass="45688">MEQTRTLVYQFRFINTISEIKKSDWNAYFENTHPFTRHEYLSALELSHCVSVKAGWQPQHLVISQDDTFIALMPMYIKTHSWGEYVFDWAWAEAYERNQLDYYPKLVSSIPFTPTTGQRIGFASSLSEAEKQCVIAQASQFIRQQLVERNWSSWHGLFSPQSQHEQWGNTDVIQRLGCQFHWRNHDYGDFNDFLASMTSRKRKNIIKERSQIQQAQLQFTFVDGDKASPEQWQGFVQCYQRTYLKRSGHQGYLSADFFALIARTMGESIRLLLIENSDNQLVASALYFVSDSHLYGRYWGALNEFDGLHFEACYYQGIEYAIANQLSVFDAGAQGEHKVARGFYPVATYSSHIIKHQGFSDAIADFCQQEQQHIKLYMQQMTEQLPYKASDQ</sequence>
<dbReference type="InterPro" id="IPR007434">
    <property type="entry name" value="FemAB-like"/>
</dbReference>
<proteinExistence type="predicted"/>
<comment type="caution">
    <text evidence="1">The sequence shown here is derived from an EMBL/GenBank/DDBJ whole genome shotgun (WGS) entry which is preliminary data.</text>
</comment>
<dbReference type="PANTHER" id="PTHR47017">
    <property type="entry name" value="ACYL-COA"/>
    <property type="match status" value="1"/>
</dbReference>
<accession>A0ABQ2RMM3</accession>
<dbReference type="PANTHER" id="PTHR47017:SF1">
    <property type="entry name" value="ACYL-COA"/>
    <property type="match status" value="1"/>
</dbReference>
<dbReference type="Pfam" id="PF04339">
    <property type="entry name" value="FemAB_like"/>
    <property type="match status" value="1"/>
</dbReference>
<organism evidence="1 2">
    <name type="scientific">Shewanella litoralis</name>
    <dbReference type="NCBI Taxonomy" id="2282700"/>
    <lineage>
        <taxon>Bacteria</taxon>
        <taxon>Pseudomonadati</taxon>
        <taxon>Pseudomonadota</taxon>
        <taxon>Gammaproteobacteria</taxon>
        <taxon>Alteromonadales</taxon>
        <taxon>Shewanellaceae</taxon>
        <taxon>Shewanella</taxon>
    </lineage>
</organism>
<keyword evidence="2" id="KW-1185">Reference proteome</keyword>
<dbReference type="Proteomes" id="UP000619118">
    <property type="component" value="Unassembled WGS sequence"/>
</dbReference>
<evidence type="ECO:0000313" key="2">
    <source>
        <dbReference type="Proteomes" id="UP000619118"/>
    </source>
</evidence>
<dbReference type="InterPro" id="IPR016181">
    <property type="entry name" value="Acyl_CoA_acyltransferase"/>
</dbReference>
<gene>
    <name evidence="1" type="ORF">GCM10009411_38870</name>
</gene>